<comment type="subcellular location">
    <subcellularLocation>
        <location evidence="3">Cytoplasm</location>
    </subcellularLocation>
</comment>
<dbReference type="SUPFAM" id="SSF51064">
    <property type="entry name" value="Head domain of nucleotide exchange factor GrpE"/>
    <property type="match status" value="1"/>
</dbReference>
<gene>
    <name evidence="3" type="primary">grpE</name>
    <name evidence="7" type="ORF">QVH07_13205</name>
</gene>
<keyword evidence="2 3" id="KW-0143">Chaperone</keyword>
<feature type="compositionally biased region" description="Basic and acidic residues" evidence="6">
    <location>
        <begin position="18"/>
        <end position="27"/>
    </location>
</feature>
<dbReference type="InterPro" id="IPR000740">
    <property type="entry name" value="GrpE"/>
</dbReference>
<evidence type="ECO:0000313" key="8">
    <source>
        <dbReference type="Proteomes" id="UP001171916"/>
    </source>
</evidence>
<evidence type="ECO:0000256" key="2">
    <source>
        <dbReference type="ARBA" id="ARBA00023186"/>
    </source>
</evidence>
<feature type="compositionally biased region" description="Acidic residues" evidence="6">
    <location>
        <begin position="28"/>
        <end position="45"/>
    </location>
</feature>
<comment type="subunit">
    <text evidence="3">Homodimer.</text>
</comment>
<evidence type="ECO:0000256" key="3">
    <source>
        <dbReference type="HAMAP-Rule" id="MF_01151"/>
    </source>
</evidence>
<keyword evidence="3" id="KW-0963">Cytoplasm</keyword>
<feature type="region of interest" description="Disordered" evidence="6">
    <location>
        <begin position="18"/>
        <end position="45"/>
    </location>
</feature>
<dbReference type="SUPFAM" id="SSF58014">
    <property type="entry name" value="Coiled-coil domain of nucleotide exchange factor GrpE"/>
    <property type="match status" value="1"/>
</dbReference>
<comment type="function">
    <text evidence="3 4">Participates actively in the response to hyperosmotic and heat shock by preventing the aggregation of stress-denatured proteins, in association with DnaK and GrpE. It is the nucleotide exchange factor for DnaK and may function as a thermosensor. Unfolded proteins bind initially to DnaJ; upon interaction with the DnaJ-bound protein, DnaK hydrolyzes its bound ATP, resulting in the formation of a stable complex. GrpE releases ADP from DnaK; ATP binding to DnaK triggers the release of the substrate protein, thus completing the reaction cycle. Several rounds of ATP-dependent interactions between DnaJ, DnaK and GrpE are required for fully efficient folding.</text>
</comment>
<organism evidence="7 8">
    <name type="scientific">Algoriphagus sediminis</name>
    <dbReference type="NCBI Taxonomy" id="3057113"/>
    <lineage>
        <taxon>Bacteria</taxon>
        <taxon>Pseudomonadati</taxon>
        <taxon>Bacteroidota</taxon>
        <taxon>Cytophagia</taxon>
        <taxon>Cytophagales</taxon>
        <taxon>Cyclobacteriaceae</taxon>
        <taxon>Algoriphagus</taxon>
    </lineage>
</organism>
<proteinExistence type="inferred from homology"/>
<evidence type="ECO:0000256" key="4">
    <source>
        <dbReference type="RuleBase" id="RU000639"/>
    </source>
</evidence>
<evidence type="ECO:0000256" key="6">
    <source>
        <dbReference type="SAM" id="MobiDB-lite"/>
    </source>
</evidence>
<dbReference type="Proteomes" id="UP001171916">
    <property type="component" value="Unassembled WGS sequence"/>
</dbReference>
<dbReference type="PRINTS" id="PR00773">
    <property type="entry name" value="GRPEPROTEIN"/>
</dbReference>
<dbReference type="Pfam" id="PF01025">
    <property type="entry name" value="GrpE"/>
    <property type="match status" value="1"/>
</dbReference>
<dbReference type="HAMAP" id="MF_01151">
    <property type="entry name" value="GrpE"/>
    <property type="match status" value="1"/>
</dbReference>
<dbReference type="Gene3D" id="3.90.20.20">
    <property type="match status" value="1"/>
</dbReference>
<evidence type="ECO:0000256" key="5">
    <source>
        <dbReference type="RuleBase" id="RU004478"/>
    </source>
</evidence>
<sequence length="196" mass="22571">MTKNKKVEKEIKEQEFQEEILLDKDSTENQDEIAQDENQEVQDEEVSLEVKLEKEVAELKEKYLRLYSDFENFRKRTAKERIEMISTASQELLVDLLPAVDDFERAFKANENEEDATKVLEGNRIVFQKLLKILNSKGLKPMEDMIGKPFDPDTQEAITQIPAPSEDMKGKVIDVIEKGYTLGDRVVRFAKVVTGA</sequence>
<comment type="caution">
    <text evidence="7">The sequence shown here is derived from an EMBL/GenBank/DDBJ whole genome shotgun (WGS) entry which is preliminary data.</text>
</comment>
<dbReference type="CDD" id="cd00446">
    <property type="entry name" value="GrpE"/>
    <property type="match status" value="1"/>
</dbReference>
<protein>
    <recommendedName>
        <fullName evidence="3 4">Protein GrpE</fullName>
    </recommendedName>
    <alternativeName>
        <fullName evidence="3">HSP-70 cofactor</fullName>
    </alternativeName>
</protein>
<evidence type="ECO:0000256" key="1">
    <source>
        <dbReference type="ARBA" id="ARBA00009054"/>
    </source>
</evidence>
<dbReference type="PANTHER" id="PTHR21237:SF23">
    <property type="entry name" value="GRPE PROTEIN HOMOLOG, MITOCHONDRIAL"/>
    <property type="match status" value="1"/>
</dbReference>
<dbReference type="RefSeq" id="WP_290001063.1">
    <property type="nucleotide sequence ID" value="NZ_JAUEPH010000005.1"/>
</dbReference>
<comment type="similarity">
    <text evidence="1 3 5">Belongs to the GrpE family.</text>
</comment>
<accession>A0ABT7YF14</accession>
<dbReference type="EMBL" id="JAUEPH010000005">
    <property type="protein sequence ID" value="MDN3205114.1"/>
    <property type="molecule type" value="Genomic_DNA"/>
</dbReference>
<reference evidence="7" key="1">
    <citation type="submission" date="2023-06" db="EMBL/GenBank/DDBJ databases">
        <title>Robiginitalea aurantiacus sp. nov. and Algoriphagus sediminis sp. nov., isolated from coastal sediment.</title>
        <authorList>
            <person name="Zhou Z.Y."/>
            <person name="An J."/>
            <person name="Jia Y.W."/>
            <person name="Du Z.J."/>
        </authorList>
    </citation>
    <scope>NUCLEOTIDE SEQUENCE</scope>
    <source>
        <strain evidence="7">C2-7</strain>
    </source>
</reference>
<evidence type="ECO:0000313" key="7">
    <source>
        <dbReference type="EMBL" id="MDN3205114.1"/>
    </source>
</evidence>
<dbReference type="InterPro" id="IPR013805">
    <property type="entry name" value="GrpE_CC"/>
</dbReference>
<dbReference type="PROSITE" id="PS01071">
    <property type="entry name" value="GRPE"/>
    <property type="match status" value="1"/>
</dbReference>
<dbReference type="PANTHER" id="PTHR21237">
    <property type="entry name" value="GRPE PROTEIN"/>
    <property type="match status" value="1"/>
</dbReference>
<keyword evidence="8" id="KW-1185">Reference proteome</keyword>
<keyword evidence="3 4" id="KW-0346">Stress response</keyword>
<dbReference type="Gene3D" id="2.30.22.10">
    <property type="entry name" value="Head domain of nucleotide exchange factor GrpE"/>
    <property type="match status" value="1"/>
</dbReference>
<dbReference type="InterPro" id="IPR009012">
    <property type="entry name" value="GrpE_head"/>
</dbReference>
<name>A0ABT7YF14_9BACT</name>